<evidence type="ECO:0000256" key="4">
    <source>
        <dbReference type="ARBA" id="ARBA00022741"/>
    </source>
</evidence>
<protein>
    <recommendedName>
        <fullName evidence="9">ATP-dependent zinc metalloprotease FtsH</fullName>
        <ecNumber evidence="9">3.4.24.-</ecNumber>
    </recommendedName>
</protein>
<evidence type="ECO:0000259" key="12">
    <source>
        <dbReference type="SMART" id="SM00382"/>
    </source>
</evidence>
<dbReference type="Gene3D" id="3.40.50.300">
    <property type="entry name" value="P-loop containing nucleotide triphosphate hydrolases"/>
    <property type="match status" value="1"/>
</dbReference>
<dbReference type="SMART" id="SM00382">
    <property type="entry name" value="AAA"/>
    <property type="match status" value="1"/>
</dbReference>
<dbReference type="Pfam" id="PF00004">
    <property type="entry name" value="AAA"/>
    <property type="match status" value="1"/>
</dbReference>
<evidence type="ECO:0000256" key="10">
    <source>
        <dbReference type="RuleBase" id="RU003651"/>
    </source>
</evidence>
<dbReference type="Gene3D" id="1.10.8.60">
    <property type="match status" value="1"/>
</dbReference>
<evidence type="ECO:0000256" key="5">
    <source>
        <dbReference type="ARBA" id="ARBA00022801"/>
    </source>
</evidence>
<feature type="transmembrane region" description="Helical" evidence="9">
    <location>
        <begin position="21"/>
        <end position="40"/>
    </location>
</feature>
<gene>
    <name evidence="9 13" type="primary">ftsH</name>
    <name evidence="13" type="ORF">PEPS_03550</name>
</gene>
<evidence type="ECO:0000256" key="9">
    <source>
        <dbReference type="HAMAP-Rule" id="MF_01458"/>
    </source>
</evidence>
<dbReference type="RefSeq" id="WP_332919725.1">
    <property type="nucleotide sequence ID" value="NZ_AP025292.1"/>
</dbReference>
<dbReference type="PANTHER" id="PTHR43655:SF2">
    <property type="entry name" value="AFG3 LIKE MATRIX AAA PEPTIDASE SUBUNIT 2, ISOFORM A"/>
    <property type="match status" value="1"/>
</dbReference>
<keyword evidence="2 9" id="KW-0645">Protease</keyword>
<feature type="region of interest" description="Disordered" evidence="11">
    <location>
        <begin position="663"/>
        <end position="685"/>
    </location>
</feature>
<dbReference type="HAMAP" id="MF_01458">
    <property type="entry name" value="FtsH"/>
    <property type="match status" value="1"/>
</dbReference>
<evidence type="ECO:0000313" key="14">
    <source>
        <dbReference type="Proteomes" id="UP001354989"/>
    </source>
</evidence>
<dbReference type="InterPro" id="IPR011546">
    <property type="entry name" value="Pept_M41_FtsH_extracell"/>
</dbReference>
<keyword evidence="6 9" id="KW-0862">Zinc</keyword>
<name>A0ABM7VBH4_9BACT</name>
<feature type="binding site" evidence="9">
    <location>
        <position position="545"/>
    </location>
    <ligand>
        <name>Zn(2+)</name>
        <dbReference type="ChEBI" id="CHEBI:29105"/>
        <note>catalytic</note>
    </ligand>
</feature>
<keyword evidence="14" id="KW-1185">Reference proteome</keyword>
<keyword evidence="8 9" id="KW-0482">Metalloprotease</keyword>
<organism evidence="13 14">
    <name type="scientific">Persicobacter psychrovividus</name>
    <dbReference type="NCBI Taxonomy" id="387638"/>
    <lineage>
        <taxon>Bacteria</taxon>
        <taxon>Pseudomonadati</taxon>
        <taxon>Bacteroidota</taxon>
        <taxon>Cytophagia</taxon>
        <taxon>Cytophagales</taxon>
        <taxon>Persicobacteraceae</taxon>
        <taxon>Persicobacter</taxon>
    </lineage>
</organism>
<dbReference type="Pfam" id="PF01434">
    <property type="entry name" value="Peptidase_M41"/>
    <property type="match status" value="1"/>
</dbReference>
<keyword evidence="9" id="KW-1133">Transmembrane helix</keyword>
<feature type="active site" evidence="9">
    <location>
        <position position="470"/>
    </location>
</feature>
<dbReference type="Pfam" id="PF06480">
    <property type="entry name" value="FtsH_ext"/>
    <property type="match status" value="1"/>
</dbReference>
<dbReference type="SUPFAM" id="SSF52540">
    <property type="entry name" value="P-loop containing nucleoside triphosphate hydrolases"/>
    <property type="match status" value="1"/>
</dbReference>
<dbReference type="InterPro" id="IPR027417">
    <property type="entry name" value="P-loop_NTPase"/>
</dbReference>
<dbReference type="Proteomes" id="UP001354989">
    <property type="component" value="Chromosome"/>
</dbReference>
<keyword evidence="5 9" id="KW-0378">Hydrolase</keyword>
<dbReference type="InterPro" id="IPR003960">
    <property type="entry name" value="ATPase_AAA_CS"/>
</dbReference>
<dbReference type="InterPro" id="IPR037219">
    <property type="entry name" value="Peptidase_M41-like"/>
</dbReference>
<dbReference type="InterPro" id="IPR003593">
    <property type="entry name" value="AAA+_ATPase"/>
</dbReference>
<accession>A0ABM7VBH4</accession>
<feature type="binding site" evidence="9">
    <location>
        <position position="473"/>
    </location>
    <ligand>
        <name>Zn(2+)</name>
        <dbReference type="ChEBI" id="CHEBI:29105"/>
        <note>catalytic</note>
    </ligand>
</feature>
<dbReference type="Pfam" id="PF17862">
    <property type="entry name" value="AAA_lid_3"/>
    <property type="match status" value="1"/>
</dbReference>
<evidence type="ECO:0000256" key="6">
    <source>
        <dbReference type="ARBA" id="ARBA00022833"/>
    </source>
</evidence>
<comment type="subunit">
    <text evidence="9">Homohexamer.</text>
</comment>
<feature type="domain" description="AAA+ ATPase" evidence="12">
    <location>
        <begin position="238"/>
        <end position="378"/>
    </location>
</feature>
<keyword evidence="9" id="KW-0812">Transmembrane</keyword>
<sequence>MAENPQKKRKMIPTPPPRNNYQMWVIVSLLLLVIGFSLFGNGNHTKDITLNRFDEMLKAGDIKEIVVVQNRNSVEVSLRKEALEKKAYKEDQNGNSVGFGGQTNDGPHYKIQIVSGDSFIEHLGTMEDNLQSNDPAYKKIGYKVEERSDFTSFIFNYGFLILMIVAFWFLMRRMTGGGGPGGQIFNIGKSKAQLFDAENKVKITFKDVAGLDEAKEEVQEVVEFLKKPSKFTRLGGKIPKGALLVGPPGTGKTLLAKAVAGEAGVPFFSLSGSDFVEMFVGVGAARVRDLFKQAKDKAPCIIFIDEIDAIGRMRGKGQMPGSNDERENTLNSLLVEMDGFGTDSGVIILAATNRPDVLDSALLRPGRFDRQISIDKPDIVGREAIFSVHLNNLRLSPDVDAKKLAAQTPGFAGAEIANVTNEAALIAARRDKEAVDMQDFQDAVDRVIGGLEKKNKIISPEEKKIVAYHEAGHAVAGWFLEHADPLVKVSIVPRGVAALGYAQYLPKEQFLYQTEQLIDEMCMALGGRVAEDLIFNKISTGALSDLERVTKMAYSIVSIYGMNAEVGNVSFYDSKGNDMAFSKPYSEATAEKIDEEVRKIIEGAYQRTKELLMSKNDQLELIAQELLDKEILFQSDLERLIGKRPFEKQTTYKEFMDKDIKTVEIPPVADDSDNLEKPSQENTEV</sequence>
<dbReference type="Gene3D" id="3.40.1690.20">
    <property type="match status" value="1"/>
</dbReference>
<comment type="similarity">
    <text evidence="1 9">In the C-terminal section; belongs to the peptidase M41 family.</text>
</comment>
<dbReference type="SUPFAM" id="SSF140990">
    <property type="entry name" value="FtsH protease domain-like"/>
    <property type="match status" value="1"/>
</dbReference>
<dbReference type="GO" id="GO:0008237">
    <property type="term" value="F:metallopeptidase activity"/>
    <property type="evidence" value="ECO:0007669"/>
    <property type="project" value="UniProtKB-KW"/>
</dbReference>
<feature type="binding site" evidence="9">
    <location>
        <position position="469"/>
    </location>
    <ligand>
        <name>Zn(2+)</name>
        <dbReference type="ChEBI" id="CHEBI:29105"/>
        <note>catalytic</note>
    </ligand>
</feature>
<evidence type="ECO:0000256" key="11">
    <source>
        <dbReference type="SAM" id="MobiDB-lite"/>
    </source>
</evidence>
<evidence type="ECO:0000256" key="1">
    <source>
        <dbReference type="ARBA" id="ARBA00010044"/>
    </source>
</evidence>
<feature type="transmembrane region" description="Helical" evidence="9">
    <location>
        <begin position="153"/>
        <end position="171"/>
    </location>
</feature>
<dbReference type="NCBIfam" id="TIGR01241">
    <property type="entry name" value="FtsH_fam"/>
    <property type="match status" value="1"/>
</dbReference>
<dbReference type="InterPro" id="IPR003959">
    <property type="entry name" value="ATPase_AAA_core"/>
</dbReference>
<evidence type="ECO:0000256" key="8">
    <source>
        <dbReference type="ARBA" id="ARBA00023049"/>
    </source>
</evidence>
<keyword evidence="9" id="KW-1003">Cell membrane</keyword>
<dbReference type="PANTHER" id="PTHR43655">
    <property type="entry name" value="ATP-DEPENDENT PROTEASE"/>
    <property type="match status" value="1"/>
</dbReference>
<evidence type="ECO:0000313" key="13">
    <source>
        <dbReference type="EMBL" id="BDC98074.1"/>
    </source>
</evidence>
<reference evidence="13 14" key="1">
    <citation type="submission" date="2021-12" db="EMBL/GenBank/DDBJ databases">
        <title>Genome sequencing of bacteria with rrn-lacking chromosome and rrn-plasmid.</title>
        <authorList>
            <person name="Anda M."/>
            <person name="Iwasaki W."/>
        </authorList>
    </citation>
    <scope>NUCLEOTIDE SEQUENCE [LARGE SCALE GENOMIC DNA]</scope>
    <source>
        <strain evidence="13 14">NBRC 101262</strain>
    </source>
</reference>
<proteinExistence type="inferred from homology"/>
<comment type="similarity">
    <text evidence="9">In the central section; belongs to the AAA ATPase family.</text>
</comment>
<comment type="function">
    <text evidence="9">Acts as a processive, ATP-dependent zinc metallopeptidase for both cytoplasmic and membrane proteins. Plays a role in the quality control of integral membrane proteins.</text>
</comment>
<dbReference type="InterPro" id="IPR000642">
    <property type="entry name" value="Peptidase_M41"/>
</dbReference>
<dbReference type="EMBL" id="AP025292">
    <property type="protein sequence ID" value="BDC98074.1"/>
    <property type="molecule type" value="Genomic_DNA"/>
</dbReference>
<feature type="binding site" evidence="9">
    <location>
        <begin position="246"/>
        <end position="253"/>
    </location>
    <ligand>
        <name>ATP</name>
        <dbReference type="ChEBI" id="CHEBI:30616"/>
    </ligand>
</feature>
<keyword evidence="4 9" id="KW-0547">Nucleotide-binding</keyword>
<dbReference type="InterPro" id="IPR005936">
    <property type="entry name" value="FtsH"/>
</dbReference>
<dbReference type="PROSITE" id="PS00674">
    <property type="entry name" value="AAA"/>
    <property type="match status" value="1"/>
</dbReference>
<dbReference type="InterPro" id="IPR050928">
    <property type="entry name" value="ATP-dep_Zn_Metalloprotease"/>
</dbReference>
<dbReference type="InterPro" id="IPR041569">
    <property type="entry name" value="AAA_lid_3"/>
</dbReference>
<keyword evidence="7 9" id="KW-0067">ATP-binding</keyword>
<dbReference type="CDD" id="cd19501">
    <property type="entry name" value="RecA-like_FtsH"/>
    <property type="match status" value="1"/>
</dbReference>
<evidence type="ECO:0000256" key="2">
    <source>
        <dbReference type="ARBA" id="ARBA00022670"/>
    </source>
</evidence>
<dbReference type="Gene3D" id="1.20.58.760">
    <property type="entry name" value="Peptidase M41"/>
    <property type="match status" value="1"/>
</dbReference>
<evidence type="ECO:0000256" key="3">
    <source>
        <dbReference type="ARBA" id="ARBA00022723"/>
    </source>
</evidence>
<dbReference type="EC" id="3.4.24.-" evidence="9"/>
<comment type="subcellular location">
    <subcellularLocation>
        <location evidence="9">Cell membrane</location>
        <topology evidence="9">Multi-pass membrane protein</topology>
        <orientation evidence="9">Cytoplasmic side</orientation>
    </subcellularLocation>
</comment>
<comment type="cofactor">
    <cofactor evidence="9">
        <name>Zn(2+)</name>
        <dbReference type="ChEBI" id="CHEBI:29105"/>
    </cofactor>
    <text evidence="9">Binds 1 zinc ion per subunit.</text>
</comment>
<keyword evidence="3 9" id="KW-0479">Metal-binding</keyword>
<comment type="similarity">
    <text evidence="10">Belongs to the AAA ATPase family.</text>
</comment>
<keyword evidence="9" id="KW-0472">Membrane</keyword>
<evidence type="ECO:0000256" key="7">
    <source>
        <dbReference type="ARBA" id="ARBA00022840"/>
    </source>
</evidence>